<dbReference type="KEGG" id="rhoz:GXP67_31835"/>
<organism evidence="10 11">
    <name type="scientific">Rhodocytophaga rosea</name>
    <dbReference type="NCBI Taxonomy" id="2704465"/>
    <lineage>
        <taxon>Bacteria</taxon>
        <taxon>Pseudomonadati</taxon>
        <taxon>Bacteroidota</taxon>
        <taxon>Cytophagia</taxon>
        <taxon>Cytophagales</taxon>
        <taxon>Rhodocytophagaceae</taxon>
        <taxon>Rhodocytophaga</taxon>
    </lineage>
</organism>
<dbReference type="InterPro" id="IPR003661">
    <property type="entry name" value="HisK_dim/P_dom"/>
</dbReference>
<dbReference type="InterPro" id="IPR050428">
    <property type="entry name" value="TCS_sensor_his_kinase"/>
</dbReference>
<dbReference type="PANTHER" id="PTHR45436">
    <property type="entry name" value="SENSOR HISTIDINE KINASE YKOH"/>
    <property type="match status" value="1"/>
</dbReference>
<accession>A0A6C0GTP7</accession>
<evidence type="ECO:0000256" key="3">
    <source>
        <dbReference type="ARBA" id="ARBA00022553"/>
    </source>
</evidence>
<dbReference type="SUPFAM" id="SSF47384">
    <property type="entry name" value="Homodimeric domain of signal transducing histidine kinase"/>
    <property type="match status" value="1"/>
</dbReference>
<dbReference type="InterPro" id="IPR036097">
    <property type="entry name" value="HisK_dim/P_sf"/>
</dbReference>
<dbReference type="Pfam" id="PF00512">
    <property type="entry name" value="HisKA"/>
    <property type="match status" value="1"/>
</dbReference>
<evidence type="ECO:0000256" key="5">
    <source>
        <dbReference type="ARBA" id="ARBA00022692"/>
    </source>
</evidence>
<dbReference type="Gene3D" id="3.30.565.10">
    <property type="entry name" value="Histidine kinase-like ATPase, C-terminal domain"/>
    <property type="match status" value="1"/>
</dbReference>
<dbReference type="Gene3D" id="1.10.287.130">
    <property type="match status" value="1"/>
</dbReference>
<name>A0A6C0GTP7_9BACT</name>
<evidence type="ECO:0000256" key="7">
    <source>
        <dbReference type="ARBA" id="ARBA00022989"/>
    </source>
</evidence>
<dbReference type="GO" id="GO:0005886">
    <property type="term" value="C:plasma membrane"/>
    <property type="evidence" value="ECO:0007669"/>
    <property type="project" value="TreeGrafter"/>
</dbReference>
<keyword evidence="7 8" id="KW-1133">Transmembrane helix</keyword>
<keyword evidence="3" id="KW-0597">Phosphoprotein</keyword>
<gene>
    <name evidence="10" type="ORF">GXP67_31835</name>
</gene>
<evidence type="ECO:0000256" key="8">
    <source>
        <dbReference type="SAM" id="Phobius"/>
    </source>
</evidence>
<evidence type="ECO:0000313" key="11">
    <source>
        <dbReference type="Proteomes" id="UP000480178"/>
    </source>
</evidence>
<dbReference type="EMBL" id="CP048222">
    <property type="protein sequence ID" value="QHT70913.1"/>
    <property type="molecule type" value="Genomic_DNA"/>
</dbReference>
<dbReference type="PROSITE" id="PS50109">
    <property type="entry name" value="HIS_KIN"/>
    <property type="match status" value="1"/>
</dbReference>
<dbReference type="AlphaFoldDB" id="A0A6C0GTP7"/>
<dbReference type="RefSeq" id="WP_162446857.1">
    <property type="nucleotide sequence ID" value="NZ_CP048222.1"/>
</dbReference>
<keyword evidence="6 10" id="KW-0418">Kinase</keyword>
<dbReference type="Proteomes" id="UP000480178">
    <property type="component" value="Chromosome"/>
</dbReference>
<dbReference type="GO" id="GO:0000155">
    <property type="term" value="F:phosphorelay sensor kinase activity"/>
    <property type="evidence" value="ECO:0007669"/>
    <property type="project" value="InterPro"/>
</dbReference>
<evidence type="ECO:0000313" key="10">
    <source>
        <dbReference type="EMBL" id="QHT70913.1"/>
    </source>
</evidence>
<comment type="catalytic activity">
    <reaction evidence="1">
        <text>ATP + protein L-histidine = ADP + protein N-phospho-L-histidine.</text>
        <dbReference type="EC" id="2.7.13.3"/>
    </reaction>
</comment>
<feature type="transmembrane region" description="Helical" evidence="8">
    <location>
        <begin position="12"/>
        <end position="30"/>
    </location>
</feature>
<dbReference type="SMART" id="SM00387">
    <property type="entry name" value="HATPase_c"/>
    <property type="match status" value="1"/>
</dbReference>
<evidence type="ECO:0000256" key="6">
    <source>
        <dbReference type="ARBA" id="ARBA00022777"/>
    </source>
</evidence>
<evidence type="ECO:0000259" key="9">
    <source>
        <dbReference type="PROSITE" id="PS50109"/>
    </source>
</evidence>
<dbReference type="Pfam" id="PF02518">
    <property type="entry name" value="HATPase_c"/>
    <property type="match status" value="1"/>
</dbReference>
<sequence>MKLLTKTSRIYLLFSLAIYLITGFAFYWIIRSVIYDEVESRLQVERQDFEAFMKDQESWSGSCYFVENKIDVLPVRQRAPITEEFKDTLIYNRYEANSDPFRQLTFYTTIGKLDYRVSIRKSLIESYKLIEVITLAMLTFLGLLLGSMFWFQRTLSGNLWRPFYDTLAKIKGFDLTSSKKIELAPEKITEFNELNEVLKKMSDKMQHDYRSLKEFTENASHEIQTPLSLINARVEQLIQSPELTSAQTYWIDEIYQASRRMSRLHQGLLLLAKIENKQFTDVEKLNFTELAISKLIDFEEILTIRQLKTFVVNEGPFIATISPSLADILLSNLLNNAIRHNQPGGQIQIKSTSGQLCVSNTGDKLKTEPERLFERFKKESTSADSLGLGLAIVKQICDNNQLQIQYTYVEGMHQMCLLKTELVPEPKSH</sequence>
<dbReference type="EC" id="2.7.13.3" evidence="2"/>
<reference evidence="10 11" key="1">
    <citation type="submission" date="2020-01" db="EMBL/GenBank/DDBJ databases">
        <authorList>
            <person name="Kim M.K."/>
        </authorList>
    </citation>
    <scope>NUCLEOTIDE SEQUENCE [LARGE SCALE GENOMIC DNA]</scope>
    <source>
        <strain evidence="10 11">172606-1</strain>
    </source>
</reference>
<evidence type="ECO:0000256" key="1">
    <source>
        <dbReference type="ARBA" id="ARBA00000085"/>
    </source>
</evidence>
<proteinExistence type="predicted"/>
<protein>
    <recommendedName>
        <fullName evidence="2">histidine kinase</fullName>
        <ecNumber evidence="2">2.7.13.3</ecNumber>
    </recommendedName>
</protein>
<evidence type="ECO:0000256" key="2">
    <source>
        <dbReference type="ARBA" id="ARBA00012438"/>
    </source>
</evidence>
<dbReference type="SUPFAM" id="SSF55874">
    <property type="entry name" value="ATPase domain of HSP90 chaperone/DNA topoisomerase II/histidine kinase"/>
    <property type="match status" value="1"/>
</dbReference>
<keyword evidence="11" id="KW-1185">Reference proteome</keyword>
<evidence type="ECO:0000256" key="4">
    <source>
        <dbReference type="ARBA" id="ARBA00022679"/>
    </source>
</evidence>
<keyword evidence="4" id="KW-0808">Transferase</keyword>
<dbReference type="PANTHER" id="PTHR45436:SF5">
    <property type="entry name" value="SENSOR HISTIDINE KINASE TRCS"/>
    <property type="match status" value="1"/>
</dbReference>
<dbReference type="InterPro" id="IPR003594">
    <property type="entry name" value="HATPase_dom"/>
</dbReference>
<feature type="domain" description="Histidine kinase" evidence="9">
    <location>
        <begin position="218"/>
        <end position="396"/>
    </location>
</feature>
<keyword evidence="5 8" id="KW-0812">Transmembrane</keyword>
<dbReference type="InterPro" id="IPR005467">
    <property type="entry name" value="His_kinase_dom"/>
</dbReference>
<keyword evidence="8" id="KW-0472">Membrane</keyword>
<dbReference type="InterPro" id="IPR036890">
    <property type="entry name" value="HATPase_C_sf"/>
</dbReference>
<dbReference type="SMART" id="SM00388">
    <property type="entry name" value="HisKA"/>
    <property type="match status" value="1"/>
</dbReference>
<feature type="transmembrane region" description="Helical" evidence="8">
    <location>
        <begin position="129"/>
        <end position="151"/>
    </location>
</feature>
<dbReference type="CDD" id="cd00082">
    <property type="entry name" value="HisKA"/>
    <property type="match status" value="1"/>
</dbReference>